<feature type="chain" id="PRO_5047263977" evidence="1">
    <location>
        <begin position="20"/>
        <end position="603"/>
    </location>
</feature>
<feature type="domain" description="Fibronectin type-III" evidence="2">
    <location>
        <begin position="466"/>
        <end position="566"/>
    </location>
</feature>
<dbReference type="RefSeq" id="WP_377776314.1">
    <property type="nucleotide sequence ID" value="NZ_JBHUHA010000001.1"/>
</dbReference>
<keyword evidence="1" id="KW-0732">Signal</keyword>
<comment type="caution">
    <text evidence="3">The sequence shown here is derived from an EMBL/GenBank/DDBJ whole genome shotgun (WGS) entry which is preliminary data.</text>
</comment>
<organism evidence="3 4">
    <name type="scientific">Paenibacillus xanthanilyticus</name>
    <dbReference type="NCBI Taxonomy" id="1783531"/>
    <lineage>
        <taxon>Bacteria</taxon>
        <taxon>Bacillati</taxon>
        <taxon>Bacillota</taxon>
        <taxon>Bacilli</taxon>
        <taxon>Bacillales</taxon>
        <taxon>Paenibacillaceae</taxon>
        <taxon>Paenibacillus</taxon>
    </lineage>
</organism>
<feature type="signal peptide" evidence="1">
    <location>
        <begin position="1"/>
        <end position="19"/>
    </location>
</feature>
<dbReference type="Proteomes" id="UP001595715">
    <property type="component" value="Unassembled WGS sequence"/>
</dbReference>
<reference evidence="4" key="1">
    <citation type="journal article" date="2019" name="Int. J. Syst. Evol. Microbiol.">
        <title>The Global Catalogue of Microorganisms (GCM) 10K type strain sequencing project: providing services to taxonomists for standard genome sequencing and annotation.</title>
        <authorList>
            <consortium name="The Broad Institute Genomics Platform"/>
            <consortium name="The Broad Institute Genome Sequencing Center for Infectious Disease"/>
            <person name="Wu L."/>
            <person name="Ma J."/>
        </authorList>
    </citation>
    <scope>NUCLEOTIDE SEQUENCE [LARGE SCALE GENOMIC DNA]</scope>
    <source>
        <strain evidence="4">IBRC-M 10987</strain>
    </source>
</reference>
<evidence type="ECO:0000313" key="3">
    <source>
        <dbReference type="EMBL" id="MFC4104266.1"/>
    </source>
</evidence>
<dbReference type="EMBL" id="JBHSAM010000036">
    <property type="protein sequence ID" value="MFC4104266.1"/>
    <property type="molecule type" value="Genomic_DNA"/>
</dbReference>
<sequence>MIVAMMAVILAVGSPISYAATTQTAEASGAEASRAAKREIAELRGKNVKHYEMGDGSRLAEVFLNEVHYEDETGKLEDIDTRLYDTYQLDQVQVPLPKSKANKFNKLKNQIKSQKQNKTLDVSTTAYTPLQVPYDADIPKKIANGYQLTYGQNSFVFKPVSASPKAIAKITGDKAYYENVWANTDLELIVMPDGIKENIILKNDKAPNSFSFEVQGPLSDSLFTDDIQIWPAWLEDAKGEKRDVALIIRTANKRTYLDLSWDDSGLAYPVIIDPTISFNAKDAFYVDSRYPNNYPDGYFDLRAAYGRYGSVQETFMRFYFPELPLGSSVISSTLSMYLYDATVHTGIPGAKSASINVRPQSFELWSTYPSRGGTPFTWTSRPTVTSDFVGSDAIILNTAKNQTFEWDITSYASLINNQRSKYGTTMPIALLSTGSYGAYLIDARFASNSTTIANQRPKISVQYTVPSSIPTIKLLSHTDGQKAATKLRFSWAFAEDPNKKAQHVHIRGTRNNWQTTEYEQYAYDINRNTFTTGILPTGKWQFSIRVYYGSSYSDWVTVKNIEVADITHYAYDANNQVDYVVSKGKVYKYYYDLNGNLVRVAME</sequence>
<evidence type="ECO:0000256" key="1">
    <source>
        <dbReference type="SAM" id="SignalP"/>
    </source>
</evidence>
<keyword evidence="4" id="KW-1185">Reference proteome</keyword>
<gene>
    <name evidence="3" type="ORF">ACFOZ8_32060</name>
</gene>
<dbReference type="PROSITE" id="PS50853">
    <property type="entry name" value="FN3"/>
    <property type="match status" value="1"/>
</dbReference>
<dbReference type="NCBIfam" id="NF033679">
    <property type="entry name" value="DNRLRE_dom"/>
    <property type="match status" value="1"/>
</dbReference>
<accession>A0ABV8KE24</accession>
<proteinExistence type="predicted"/>
<name>A0ABV8KE24_9BACL</name>
<evidence type="ECO:0000313" key="4">
    <source>
        <dbReference type="Proteomes" id="UP001595715"/>
    </source>
</evidence>
<protein>
    <submittedName>
        <fullName evidence="3">DNRLRE domain-containing protein</fullName>
    </submittedName>
</protein>
<evidence type="ECO:0000259" key="2">
    <source>
        <dbReference type="PROSITE" id="PS50853"/>
    </source>
</evidence>
<dbReference type="InterPro" id="IPR003961">
    <property type="entry name" value="FN3_dom"/>
</dbReference>